<comment type="caution">
    <text evidence="5">The sequence shown here is derived from an EMBL/GenBank/DDBJ whole genome shotgun (WGS) entry which is preliminary data.</text>
</comment>
<dbReference type="Gene3D" id="1.10.10.10">
    <property type="entry name" value="Winged helix-like DNA-binding domain superfamily/Winged helix DNA-binding domain"/>
    <property type="match status" value="1"/>
</dbReference>
<dbReference type="EMBL" id="CACRZD030000093">
    <property type="protein sequence ID" value="CAA6674276.1"/>
    <property type="molecule type" value="Genomic_DNA"/>
</dbReference>
<sequence length="769" mass="87264">MSSAPLRDLLPSSLGRDWRHESLPCLSGFFWDPLSQGMQNFLQSSTGKPSPGCGIWPPVESISNKGSLRTRGRHQAQAWLRAVQEIESRAADFRVSFQQRGPPLRVFLAILYRPKRTISSPNSSRRRRPRWFRSRSLQPPSWTRRRRCRRSAASWKTMKRQSSGSTLGRNREDDPLEGDQQRAASRFDLVICNRLQGIDILKVQEDIAVRLGYSRPEKAGPDLLAHPTDRVNTLLSASPGGISFCCWTTCILHHTIREVCNDMDAHGKLRCPLESESSWTLFCEKIGKRRRPAGPWRMAPPMASGKRLLMALKGIPVELGDMTEVLILLEFSFDRLKIHPRSAFSTCALFSEDHNILISELIDYWVGEGLLDRGRHPDPLRELAACLLEDGKDKGRHVKLHDTVREMALWITSGEGDKRGNVFLVNSGEKLRYVPTPERWTEARRISLMPSLPNLQTLLLNDNEHHLEEIPGGFFQFMPSLRVLDLSWTGIRVLPPEIKSLLELRYLNLSWIPGIITMEVSNLTKLRQLHLENTLSFKSIPREAVSSLERLQSLNIYGSNYEFRAGGEGGGSDGVIDREGRQLCLKDLEDGMWNLTELGISITWMTHEDLEAVLNSQRLSASIRFLCVLEVGIRSLDLLEYWNSTAWKSWSSTRTIFGAGELTLGELPRATISWKDATCLCEALEDITWIRQLSALRVGTTWMFENRRGDSNLPNLSICRHPLLFPALEDIKVINCPELKKLPFGLSTAKNIQCIFGEKEWFGTIRLGA</sequence>
<keyword evidence="6" id="KW-1185">Reference proteome</keyword>
<dbReference type="SUPFAM" id="SSF52058">
    <property type="entry name" value="L domain-like"/>
    <property type="match status" value="1"/>
</dbReference>
<dbReference type="InterPro" id="IPR032675">
    <property type="entry name" value="LRR_dom_sf"/>
</dbReference>
<name>A0ABN7E9T1_SPIIN</name>
<evidence type="ECO:0000313" key="6">
    <source>
        <dbReference type="Proteomes" id="UP001189122"/>
    </source>
</evidence>
<dbReference type="PANTHER" id="PTHR33463:SF204">
    <property type="entry name" value="NB-ARC DOMAIN-CONTAINING PROTEIN"/>
    <property type="match status" value="1"/>
</dbReference>
<feature type="region of interest" description="Disordered" evidence="4">
    <location>
        <begin position="118"/>
        <end position="179"/>
    </location>
</feature>
<dbReference type="InterPro" id="IPR003591">
    <property type="entry name" value="Leu-rich_rpt_typical-subtyp"/>
</dbReference>
<dbReference type="Gene3D" id="3.80.10.10">
    <property type="entry name" value="Ribonuclease Inhibitor"/>
    <property type="match status" value="1"/>
</dbReference>
<evidence type="ECO:0000256" key="3">
    <source>
        <dbReference type="ARBA" id="ARBA00022821"/>
    </source>
</evidence>
<dbReference type="InterPro" id="IPR001611">
    <property type="entry name" value="Leu-rich_rpt"/>
</dbReference>
<gene>
    <name evidence="5" type="ORF">SI7747_UN020634</name>
</gene>
<dbReference type="PANTHER" id="PTHR33463">
    <property type="entry name" value="NB-ARC DOMAIN-CONTAINING PROTEIN-RELATED"/>
    <property type="match status" value="1"/>
</dbReference>
<feature type="compositionally biased region" description="Basic residues" evidence="4">
    <location>
        <begin position="124"/>
        <end position="133"/>
    </location>
</feature>
<dbReference type="InterPro" id="IPR036388">
    <property type="entry name" value="WH-like_DNA-bd_sf"/>
</dbReference>
<dbReference type="Pfam" id="PF13855">
    <property type="entry name" value="LRR_8"/>
    <property type="match status" value="1"/>
</dbReference>
<accession>A0ABN7E9T1</accession>
<dbReference type="Proteomes" id="UP001189122">
    <property type="component" value="Unassembled WGS sequence"/>
</dbReference>
<dbReference type="InterPro" id="IPR050905">
    <property type="entry name" value="Plant_NBS-LRR"/>
</dbReference>
<evidence type="ECO:0000313" key="5">
    <source>
        <dbReference type="EMBL" id="CAA6674276.1"/>
    </source>
</evidence>
<evidence type="ECO:0000256" key="1">
    <source>
        <dbReference type="ARBA" id="ARBA00022614"/>
    </source>
</evidence>
<proteinExistence type="predicted"/>
<organism evidence="5 6">
    <name type="scientific">Spirodela intermedia</name>
    <name type="common">Intermediate duckweed</name>
    <dbReference type="NCBI Taxonomy" id="51605"/>
    <lineage>
        <taxon>Eukaryota</taxon>
        <taxon>Viridiplantae</taxon>
        <taxon>Streptophyta</taxon>
        <taxon>Embryophyta</taxon>
        <taxon>Tracheophyta</taxon>
        <taxon>Spermatophyta</taxon>
        <taxon>Magnoliopsida</taxon>
        <taxon>Liliopsida</taxon>
        <taxon>Araceae</taxon>
        <taxon>Lemnoideae</taxon>
        <taxon>Spirodela</taxon>
    </lineage>
</organism>
<keyword evidence="2" id="KW-0677">Repeat</keyword>
<keyword evidence="3" id="KW-0611">Plant defense</keyword>
<protein>
    <submittedName>
        <fullName evidence="5">Uncharacterized protein</fullName>
    </submittedName>
</protein>
<evidence type="ECO:0000256" key="4">
    <source>
        <dbReference type="SAM" id="MobiDB-lite"/>
    </source>
</evidence>
<dbReference type="SMART" id="SM00369">
    <property type="entry name" value="LRR_TYP"/>
    <property type="match status" value="3"/>
</dbReference>
<evidence type="ECO:0000256" key="2">
    <source>
        <dbReference type="ARBA" id="ARBA00022737"/>
    </source>
</evidence>
<reference evidence="6" key="1">
    <citation type="journal article" date="2020" name="Sci. Rep.">
        <title>Chromosome-scale genome assembly for the duckweed Spirodela intermedia, integrating cytogenetic maps, PacBio and Oxford Nanopore libraries.</title>
        <authorList>
            <person name="Hoang P.T.N."/>
            <person name="Fiebig A."/>
            <person name="Novak P."/>
            <person name="Macas J."/>
            <person name="Cao H.X."/>
            <person name="Stepanenko A."/>
            <person name="Chen G."/>
            <person name="Borisjuk N."/>
            <person name="Scholz U."/>
            <person name="Schubert I."/>
        </authorList>
    </citation>
    <scope>NUCLEOTIDE SEQUENCE [LARGE SCALE GENOMIC DNA]</scope>
</reference>
<keyword evidence="1" id="KW-0433">Leucine-rich repeat</keyword>